<accession>A0A328ZK97</accession>
<dbReference type="RefSeq" id="WP_146749183.1">
    <property type="nucleotide sequence ID" value="NZ_CBCSGC010000002.1"/>
</dbReference>
<sequence>MTQAAAPAKPLHIFRPGRWTTTHGEPIEFSATDLAATAAAYDPKVSKAPLVVGHPKTDDPAKGWAVSLTSNGRGLFAAADKVDPEFAAAVRSGAYGTVSAKFYRPTDAGNPVPGVWYLRHIGFLGAQPPAVKGLDDPEFAEDDGCVCFQEGVAFGEWDGMTNANLWRNLREWILGKFGQDDADKVLPGYDVRALELGAQEDINGHRAEADLAPAFAEGAASPSTTTPKESPVTDQEAAQLRDQNAALQRQLQEAQRREKDRATEAVKQGNAEFAESMAREARIPSSMRGQVAAIGAYLQATPNVEFGDGTDKKPMHEAFRDLVRALPPAVEFGEQAQRARAADDADDGTPAAEFAEGADPARVALDKRIRAHAKQNDMSYAAAAHAVMRSK</sequence>
<dbReference type="EMBL" id="QLTA01000002">
    <property type="protein sequence ID" value="RAR86064.1"/>
    <property type="molecule type" value="Genomic_DNA"/>
</dbReference>
<evidence type="ECO:0000313" key="3">
    <source>
        <dbReference type="Proteomes" id="UP000248856"/>
    </source>
</evidence>
<dbReference type="OrthoDB" id="9816412at2"/>
<evidence type="ECO:0000256" key="1">
    <source>
        <dbReference type="SAM" id="Coils"/>
    </source>
</evidence>
<evidence type="ECO:0008006" key="4">
    <source>
        <dbReference type="Google" id="ProtNLM"/>
    </source>
</evidence>
<feature type="coiled-coil region" evidence="1">
    <location>
        <begin position="237"/>
        <end position="264"/>
    </location>
</feature>
<dbReference type="Proteomes" id="UP000248856">
    <property type="component" value="Unassembled WGS sequence"/>
</dbReference>
<keyword evidence="3" id="KW-1185">Reference proteome</keyword>
<gene>
    <name evidence="2" type="ORF">AX018_100225</name>
</gene>
<keyword evidence="1" id="KW-0175">Coiled coil</keyword>
<evidence type="ECO:0000313" key="2">
    <source>
        <dbReference type="EMBL" id="RAR86064.1"/>
    </source>
</evidence>
<organism evidence="2 3">
    <name type="scientific">Paracidovorax anthurii</name>
    <dbReference type="NCBI Taxonomy" id="78229"/>
    <lineage>
        <taxon>Bacteria</taxon>
        <taxon>Pseudomonadati</taxon>
        <taxon>Pseudomonadota</taxon>
        <taxon>Betaproteobacteria</taxon>
        <taxon>Burkholderiales</taxon>
        <taxon>Comamonadaceae</taxon>
        <taxon>Paracidovorax</taxon>
    </lineage>
</organism>
<comment type="caution">
    <text evidence="2">The sequence shown here is derived from an EMBL/GenBank/DDBJ whole genome shotgun (WGS) entry which is preliminary data.</text>
</comment>
<protein>
    <recommendedName>
        <fullName evidence="4">Peptidase</fullName>
    </recommendedName>
</protein>
<reference evidence="2 3" key="1">
    <citation type="submission" date="2018-06" db="EMBL/GenBank/DDBJ databases">
        <title>Genomic Encyclopedia of Archaeal and Bacterial Type Strains, Phase II (KMG-II): from individual species to whole genera.</title>
        <authorList>
            <person name="Goeker M."/>
        </authorList>
    </citation>
    <scope>NUCLEOTIDE SEQUENCE [LARGE SCALE GENOMIC DNA]</scope>
    <source>
        <strain evidence="2 3">CFPB 3232</strain>
    </source>
</reference>
<proteinExistence type="predicted"/>
<name>A0A328ZK97_9BURK</name>
<dbReference type="AlphaFoldDB" id="A0A328ZK97"/>